<gene>
    <name evidence="2" type="ORF">COLO4_36868</name>
</gene>
<sequence>MMRNFREWKTSYGGASPAKEVRSKEAVSSRTTIDLSPGS</sequence>
<evidence type="ECO:0000313" key="3">
    <source>
        <dbReference type="Proteomes" id="UP000187203"/>
    </source>
</evidence>
<accession>A0A1R3G4P4</accession>
<dbReference type="AlphaFoldDB" id="A0A1R3G4P4"/>
<name>A0A1R3G4P4_9ROSI</name>
<comment type="caution">
    <text evidence="2">The sequence shown here is derived from an EMBL/GenBank/DDBJ whole genome shotgun (WGS) entry which is preliminary data.</text>
</comment>
<evidence type="ECO:0000256" key="1">
    <source>
        <dbReference type="SAM" id="MobiDB-lite"/>
    </source>
</evidence>
<dbReference type="EMBL" id="AWUE01023681">
    <property type="protein sequence ID" value="OMO53053.1"/>
    <property type="molecule type" value="Genomic_DNA"/>
</dbReference>
<dbReference type="Proteomes" id="UP000187203">
    <property type="component" value="Unassembled WGS sequence"/>
</dbReference>
<organism evidence="2 3">
    <name type="scientific">Corchorus olitorius</name>
    <dbReference type="NCBI Taxonomy" id="93759"/>
    <lineage>
        <taxon>Eukaryota</taxon>
        <taxon>Viridiplantae</taxon>
        <taxon>Streptophyta</taxon>
        <taxon>Embryophyta</taxon>
        <taxon>Tracheophyta</taxon>
        <taxon>Spermatophyta</taxon>
        <taxon>Magnoliopsida</taxon>
        <taxon>eudicotyledons</taxon>
        <taxon>Gunneridae</taxon>
        <taxon>Pentapetalae</taxon>
        <taxon>rosids</taxon>
        <taxon>malvids</taxon>
        <taxon>Malvales</taxon>
        <taxon>Malvaceae</taxon>
        <taxon>Grewioideae</taxon>
        <taxon>Apeibeae</taxon>
        <taxon>Corchorus</taxon>
    </lineage>
</organism>
<feature type="region of interest" description="Disordered" evidence="1">
    <location>
        <begin position="1"/>
        <end position="39"/>
    </location>
</feature>
<feature type="compositionally biased region" description="Polar residues" evidence="1">
    <location>
        <begin position="28"/>
        <end position="39"/>
    </location>
</feature>
<proteinExistence type="predicted"/>
<keyword evidence="3" id="KW-1185">Reference proteome</keyword>
<evidence type="ECO:0000313" key="2">
    <source>
        <dbReference type="EMBL" id="OMO53053.1"/>
    </source>
</evidence>
<protein>
    <submittedName>
        <fullName evidence="2">Uncharacterized protein</fullName>
    </submittedName>
</protein>
<reference evidence="3" key="1">
    <citation type="submission" date="2013-09" db="EMBL/GenBank/DDBJ databases">
        <title>Corchorus olitorius genome sequencing.</title>
        <authorList>
            <person name="Alam M."/>
            <person name="Haque M.S."/>
            <person name="Islam M.S."/>
            <person name="Emdad E.M."/>
            <person name="Islam M.M."/>
            <person name="Ahmed B."/>
            <person name="Halim A."/>
            <person name="Hossen Q.M.M."/>
            <person name="Hossain M.Z."/>
            <person name="Ahmed R."/>
            <person name="Khan M.M."/>
            <person name="Islam R."/>
            <person name="Rashid M.M."/>
            <person name="Khan S.A."/>
            <person name="Rahman M.S."/>
            <person name="Alam M."/>
            <person name="Yahiya A.S."/>
            <person name="Khan M.S."/>
            <person name="Azam M.S."/>
            <person name="Haque T."/>
            <person name="Lashkar M.Z.H."/>
            <person name="Akhand A.I."/>
            <person name="Morshed G."/>
            <person name="Roy S."/>
            <person name="Uddin K.S."/>
            <person name="Rabeya T."/>
            <person name="Hossain A.S."/>
            <person name="Chowdhury A."/>
            <person name="Snigdha A.R."/>
            <person name="Mortoza M.S."/>
            <person name="Matin S.A."/>
            <person name="Hoque S.M.E."/>
            <person name="Islam M.K."/>
            <person name="Roy D.K."/>
            <person name="Haider R."/>
            <person name="Moosa M.M."/>
            <person name="Elias S.M."/>
            <person name="Hasan A.M."/>
            <person name="Jahan S."/>
            <person name="Shafiuddin M."/>
            <person name="Mahmood N."/>
            <person name="Shommy N.S."/>
        </authorList>
    </citation>
    <scope>NUCLEOTIDE SEQUENCE [LARGE SCALE GENOMIC DNA]</scope>
    <source>
        <strain evidence="3">cv. O-4</strain>
    </source>
</reference>